<dbReference type="NCBIfam" id="TIGR00813">
    <property type="entry name" value="sss"/>
    <property type="match status" value="1"/>
</dbReference>
<accession>A0A6J2JSY6</accession>
<evidence type="ECO:0000256" key="10">
    <source>
        <dbReference type="ARBA" id="ARBA00023201"/>
    </source>
</evidence>
<feature type="transmembrane region" description="Helical" evidence="12">
    <location>
        <begin position="517"/>
        <end position="535"/>
    </location>
</feature>
<dbReference type="AlphaFoldDB" id="A0A6J2JSY6"/>
<organism evidence="13 14">
    <name type="scientific">Bombyx mandarina</name>
    <name type="common">Wild silk moth</name>
    <name type="synonym">Wild silkworm</name>
    <dbReference type="NCBI Taxonomy" id="7092"/>
    <lineage>
        <taxon>Eukaryota</taxon>
        <taxon>Metazoa</taxon>
        <taxon>Ecdysozoa</taxon>
        <taxon>Arthropoda</taxon>
        <taxon>Hexapoda</taxon>
        <taxon>Insecta</taxon>
        <taxon>Pterygota</taxon>
        <taxon>Neoptera</taxon>
        <taxon>Endopterygota</taxon>
        <taxon>Lepidoptera</taxon>
        <taxon>Glossata</taxon>
        <taxon>Ditrysia</taxon>
        <taxon>Bombycoidea</taxon>
        <taxon>Bombycidae</taxon>
        <taxon>Bombycinae</taxon>
        <taxon>Bombyx</taxon>
    </lineage>
</organism>
<keyword evidence="10" id="KW-0739">Sodium transport</keyword>
<evidence type="ECO:0000256" key="9">
    <source>
        <dbReference type="ARBA" id="ARBA00023136"/>
    </source>
</evidence>
<dbReference type="CDD" id="cd11492">
    <property type="entry name" value="SLC5sbd_NIS-SMVT"/>
    <property type="match status" value="1"/>
</dbReference>
<feature type="transmembrane region" description="Helical" evidence="12">
    <location>
        <begin position="391"/>
        <end position="412"/>
    </location>
</feature>
<dbReference type="RefSeq" id="XP_028032685.1">
    <property type="nucleotide sequence ID" value="XM_028176884.1"/>
</dbReference>
<name>A0A6J2JSY6_BOMMA</name>
<feature type="transmembrane region" description="Helical" evidence="12">
    <location>
        <begin position="164"/>
        <end position="184"/>
    </location>
</feature>
<dbReference type="PANTHER" id="PTHR42985">
    <property type="entry name" value="SODIUM-COUPLED MONOCARBOXYLATE TRANSPORTER"/>
    <property type="match status" value="1"/>
</dbReference>
<evidence type="ECO:0000256" key="11">
    <source>
        <dbReference type="RuleBase" id="RU362091"/>
    </source>
</evidence>
<feature type="transmembrane region" description="Helical" evidence="12">
    <location>
        <begin position="134"/>
        <end position="158"/>
    </location>
</feature>
<evidence type="ECO:0000256" key="2">
    <source>
        <dbReference type="ARBA" id="ARBA00006434"/>
    </source>
</evidence>
<keyword evidence="4" id="KW-1003">Cell membrane</keyword>
<keyword evidence="8" id="KW-0406">Ion transport</keyword>
<comment type="subcellular location">
    <subcellularLocation>
        <location evidence="1">Cell membrane</location>
        <topology evidence="1">Multi-pass membrane protein</topology>
    </subcellularLocation>
</comment>
<dbReference type="PANTHER" id="PTHR42985:SF5">
    <property type="entry name" value="FI02094P-RELATED"/>
    <property type="match status" value="1"/>
</dbReference>
<feature type="transmembrane region" description="Helical" evidence="12">
    <location>
        <begin position="285"/>
        <end position="309"/>
    </location>
</feature>
<feature type="transmembrane region" description="Helical" evidence="12">
    <location>
        <begin position="433"/>
        <end position="464"/>
    </location>
</feature>
<evidence type="ECO:0000256" key="7">
    <source>
        <dbReference type="ARBA" id="ARBA00023053"/>
    </source>
</evidence>
<proteinExistence type="inferred from homology"/>
<feature type="transmembrane region" description="Helical" evidence="12">
    <location>
        <begin position="20"/>
        <end position="40"/>
    </location>
</feature>
<dbReference type="PROSITE" id="PS50283">
    <property type="entry name" value="NA_SOLUT_SYMP_3"/>
    <property type="match status" value="1"/>
</dbReference>
<evidence type="ECO:0000256" key="3">
    <source>
        <dbReference type="ARBA" id="ARBA00022448"/>
    </source>
</evidence>
<dbReference type="InterPro" id="IPR001734">
    <property type="entry name" value="Na/solute_symporter"/>
</dbReference>
<dbReference type="GeneID" id="114244919"/>
<evidence type="ECO:0000313" key="14">
    <source>
        <dbReference type="RefSeq" id="XP_028032685.1"/>
    </source>
</evidence>
<comment type="similarity">
    <text evidence="2 11">Belongs to the sodium:solute symporter (SSF) (TC 2.A.21) family.</text>
</comment>
<dbReference type="Pfam" id="PF00474">
    <property type="entry name" value="SSF"/>
    <property type="match status" value="1"/>
</dbReference>
<evidence type="ECO:0000256" key="1">
    <source>
        <dbReference type="ARBA" id="ARBA00004651"/>
    </source>
</evidence>
<gene>
    <name evidence="14" type="primary">LOC114244919</name>
</gene>
<evidence type="ECO:0000256" key="8">
    <source>
        <dbReference type="ARBA" id="ARBA00023065"/>
    </source>
</evidence>
<dbReference type="GO" id="GO:0005886">
    <property type="term" value="C:plasma membrane"/>
    <property type="evidence" value="ECO:0007669"/>
    <property type="project" value="UniProtKB-SubCell"/>
</dbReference>
<dbReference type="Gene3D" id="1.20.1730.10">
    <property type="entry name" value="Sodium/glucose cotransporter"/>
    <property type="match status" value="1"/>
</dbReference>
<feature type="transmembrane region" description="Helical" evidence="12">
    <location>
        <begin position="92"/>
        <end position="113"/>
    </location>
</feature>
<keyword evidence="5 12" id="KW-0812">Transmembrane</keyword>
<dbReference type="KEGG" id="bman:114244919"/>
<dbReference type="InterPro" id="IPR051163">
    <property type="entry name" value="Sodium:Solute_Symporter_SSF"/>
</dbReference>
<keyword evidence="3" id="KW-0813">Transport</keyword>
<reference evidence="14" key="1">
    <citation type="submission" date="2025-08" db="UniProtKB">
        <authorList>
            <consortium name="RefSeq"/>
        </authorList>
    </citation>
    <scope>IDENTIFICATION</scope>
    <source>
        <tissue evidence="14">Silk gland</tissue>
    </source>
</reference>
<keyword evidence="13" id="KW-1185">Reference proteome</keyword>
<sequence length="603" mass="66566">MNEISGNVDDIVNQMRRFTWVDYVVFVFMLAISAVVGVYWGFMKKQTTQTDYLLGGRNMKVVPVSMSLVASFVSGITLLGSPTEVYMYGTQYAYIIGAIFLMSVIMTQVYLPVFHQLKLTSNYEYLSIRFDNRVRLFGSILFAFTLVGWLPIVIYVPALAFNQVTGIGIHVITPIVCLVCIFYTSAGGLQAVVWTDVIQITAMFGAMAIVAVKGTMDVGGIGVVWQRNMDSGRIEAPDWDPNPLTRHTIWSLIMGGVIYWLQANAVNQTMVQRYLSLPTLRGAKWAVFLFCIGISLLYCFCLYCGLLIYARFHDCDPLQTKLAKAKDQLLPLLVMDVLGDIPGLPGVFVAGIFSAALSSLSTSLNSMSAVVLEDFYKPFYSKELSDRQTAWLMRGVVILLGALCVALVFIVEKMGTILQLTMTLESMTMGPQLGVFTMGILMPWVDATGALVGGVSGLMIMSWWCLTAQLSIARGEITHAHKPLTTLGCHYNYTVLETVAVNVGLGEQVNPVLRVSYMWYTLAGAVVTMCVGAAVSRVNRARGKPHLPPAPNLLAPQIRRLHKEPPHPTEEPFIQAYGNSKETCLINTTSINMKVIKEIAEIR</sequence>
<protein>
    <submittedName>
        <fullName evidence="14">Sodium-coupled monocarboxylate transporter 1-like</fullName>
    </submittedName>
</protein>
<keyword evidence="9 12" id="KW-0472">Membrane</keyword>
<dbReference type="GO" id="GO:0015293">
    <property type="term" value="F:symporter activity"/>
    <property type="evidence" value="ECO:0007669"/>
    <property type="project" value="TreeGrafter"/>
</dbReference>
<dbReference type="OrthoDB" id="6132759at2759"/>
<evidence type="ECO:0000256" key="4">
    <source>
        <dbReference type="ARBA" id="ARBA00022475"/>
    </source>
</evidence>
<keyword evidence="6 12" id="KW-1133">Transmembrane helix</keyword>
<evidence type="ECO:0000313" key="13">
    <source>
        <dbReference type="Proteomes" id="UP000504629"/>
    </source>
</evidence>
<dbReference type="GO" id="GO:0006814">
    <property type="term" value="P:sodium ion transport"/>
    <property type="evidence" value="ECO:0007669"/>
    <property type="project" value="UniProtKB-KW"/>
</dbReference>
<evidence type="ECO:0000256" key="6">
    <source>
        <dbReference type="ARBA" id="ARBA00022989"/>
    </source>
</evidence>
<feature type="transmembrane region" description="Helical" evidence="12">
    <location>
        <begin position="61"/>
        <end position="80"/>
    </location>
</feature>
<dbReference type="Proteomes" id="UP000504629">
    <property type="component" value="Unplaced"/>
</dbReference>
<evidence type="ECO:0000256" key="5">
    <source>
        <dbReference type="ARBA" id="ARBA00022692"/>
    </source>
</evidence>
<keyword evidence="7" id="KW-0915">Sodium</keyword>
<evidence type="ECO:0000256" key="12">
    <source>
        <dbReference type="SAM" id="Phobius"/>
    </source>
</evidence>
<dbReference type="InterPro" id="IPR038377">
    <property type="entry name" value="Na/Glc_symporter_sf"/>
</dbReference>